<name>A0ABT7T0J4_9ALTE</name>
<comment type="caution">
    <text evidence="6">The sequence shown here is derived from an EMBL/GenBank/DDBJ whole genome shotgun (WGS) entry which is preliminary data.</text>
</comment>
<organism evidence="6 7">
    <name type="scientific">Alteromonas arenosi</name>
    <dbReference type="NCBI Taxonomy" id="3055817"/>
    <lineage>
        <taxon>Bacteria</taxon>
        <taxon>Pseudomonadati</taxon>
        <taxon>Pseudomonadota</taxon>
        <taxon>Gammaproteobacteria</taxon>
        <taxon>Alteromonadales</taxon>
        <taxon>Alteromonadaceae</taxon>
        <taxon>Alteromonas/Salinimonas group</taxon>
        <taxon>Alteromonas</taxon>
    </lineage>
</organism>
<dbReference type="PANTHER" id="PTHR30249">
    <property type="entry name" value="PUTATIVE SEROTONIN TRANSPORTER"/>
    <property type="match status" value="1"/>
</dbReference>
<keyword evidence="7" id="KW-1185">Reference proteome</keyword>
<dbReference type="EMBL" id="JAUCBP010000012">
    <property type="protein sequence ID" value="MDM7861931.1"/>
    <property type="molecule type" value="Genomic_DNA"/>
</dbReference>
<feature type="transmembrane region" description="Helical" evidence="5">
    <location>
        <begin position="6"/>
        <end position="27"/>
    </location>
</feature>
<feature type="transmembrane region" description="Helical" evidence="5">
    <location>
        <begin position="66"/>
        <end position="84"/>
    </location>
</feature>
<comment type="subcellular location">
    <subcellularLocation>
        <location evidence="1">Membrane</location>
        <topology evidence="1">Multi-pass membrane protein</topology>
    </subcellularLocation>
</comment>
<accession>A0ABT7T0J4</accession>
<evidence type="ECO:0000256" key="2">
    <source>
        <dbReference type="ARBA" id="ARBA00022692"/>
    </source>
</evidence>
<keyword evidence="4 5" id="KW-0472">Membrane</keyword>
<evidence type="ECO:0000256" key="1">
    <source>
        <dbReference type="ARBA" id="ARBA00004141"/>
    </source>
</evidence>
<evidence type="ECO:0000313" key="6">
    <source>
        <dbReference type="EMBL" id="MDM7861931.1"/>
    </source>
</evidence>
<sequence length="229" mass="24200">MSTEHIVQVMLWSVVTGGIYCAGLWLYKISRSQPLLHPIVTSATAISVLIFSLGISLTNYLQATHWFSWLLNIATVALAIPMYQQIQVIRHYGWRVWLPIIAGGIAAPGSAWLFAWSIEAPEDLQMTLLAKSITTPLAIDVAGAIGGIPALAAVIVILTGLVGAVFAPWLFRFFNITNPIAAGVGLGTAAHAIGTARAVQMGQTTTAVATLALCINGIATAVVLPLLFG</sequence>
<dbReference type="InterPro" id="IPR007300">
    <property type="entry name" value="CidB/LrgB"/>
</dbReference>
<keyword evidence="2 5" id="KW-0812">Transmembrane</keyword>
<dbReference type="RefSeq" id="WP_289366628.1">
    <property type="nucleotide sequence ID" value="NZ_JAUCBP010000012.1"/>
</dbReference>
<dbReference type="Proteomes" id="UP001234343">
    <property type="component" value="Unassembled WGS sequence"/>
</dbReference>
<feature type="transmembrane region" description="Helical" evidence="5">
    <location>
        <begin position="207"/>
        <end position="228"/>
    </location>
</feature>
<proteinExistence type="predicted"/>
<evidence type="ECO:0000313" key="7">
    <source>
        <dbReference type="Proteomes" id="UP001234343"/>
    </source>
</evidence>
<reference evidence="6 7" key="1">
    <citation type="submission" date="2023-06" db="EMBL/GenBank/DDBJ databases">
        <title>Alteromonas sp. ASW11-36 isolated from intertidal sand.</title>
        <authorList>
            <person name="Li Y."/>
        </authorList>
    </citation>
    <scope>NUCLEOTIDE SEQUENCE [LARGE SCALE GENOMIC DNA]</scope>
    <source>
        <strain evidence="6 7">ASW11-36</strain>
    </source>
</reference>
<evidence type="ECO:0000256" key="4">
    <source>
        <dbReference type="ARBA" id="ARBA00023136"/>
    </source>
</evidence>
<feature type="transmembrane region" description="Helical" evidence="5">
    <location>
        <begin position="96"/>
        <end position="118"/>
    </location>
</feature>
<feature type="transmembrane region" description="Helical" evidence="5">
    <location>
        <begin position="39"/>
        <end position="60"/>
    </location>
</feature>
<feature type="transmembrane region" description="Helical" evidence="5">
    <location>
        <begin position="138"/>
        <end position="171"/>
    </location>
</feature>
<dbReference type="Pfam" id="PF04172">
    <property type="entry name" value="LrgB"/>
    <property type="match status" value="1"/>
</dbReference>
<evidence type="ECO:0000256" key="3">
    <source>
        <dbReference type="ARBA" id="ARBA00022989"/>
    </source>
</evidence>
<evidence type="ECO:0000256" key="5">
    <source>
        <dbReference type="SAM" id="Phobius"/>
    </source>
</evidence>
<gene>
    <name evidence="6" type="ORF">QTP81_15110</name>
</gene>
<keyword evidence="3 5" id="KW-1133">Transmembrane helix</keyword>
<dbReference type="PANTHER" id="PTHR30249:SF16">
    <property type="entry name" value="INNER MEMBRANE PROTEIN"/>
    <property type="match status" value="1"/>
</dbReference>
<protein>
    <submittedName>
        <fullName evidence="6">LrgB family protein</fullName>
    </submittedName>
</protein>